<keyword evidence="7" id="KW-1185">Reference proteome</keyword>
<dbReference type="InterPro" id="IPR036244">
    <property type="entry name" value="TipA-like_antibiotic-bd"/>
</dbReference>
<keyword evidence="1" id="KW-0805">Transcription regulation</keyword>
<keyword evidence="4" id="KW-0804">Transcription</keyword>
<dbReference type="SMART" id="SM00422">
    <property type="entry name" value="HTH_MERR"/>
    <property type="match status" value="1"/>
</dbReference>
<gene>
    <name evidence="6" type="ORF">ATOP_03990</name>
</gene>
<dbReference type="Gene3D" id="1.10.490.50">
    <property type="entry name" value="Antibiotic binding domain of TipA-like multidrug resistance regulators"/>
    <property type="match status" value="1"/>
</dbReference>
<accession>A0AAV5B1K7</accession>
<dbReference type="PANTHER" id="PTHR30204:SF90">
    <property type="entry name" value="HTH-TYPE TRANSCRIPTIONAL ACTIVATOR MTA"/>
    <property type="match status" value="1"/>
</dbReference>
<comment type="caution">
    <text evidence="6">The sequence shown here is derived from an EMBL/GenBank/DDBJ whole genome shotgun (WGS) entry which is preliminary data.</text>
</comment>
<dbReference type="Pfam" id="PF07739">
    <property type="entry name" value="TipAS"/>
    <property type="match status" value="1"/>
</dbReference>
<keyword evidence="2" id="KW-0238">DNA-binding</keyword>
<reference evidence="6" key="1">
    <citation type="journal article" date="2022" name="Int. J. Syst. Evol. Microbiol.">
        <title>Granulimonas faecalis gen. nov., sp. nov., and Leptogranulimonas caecicola gen. nov., sp. nov., novel lactate-producing Atopobiaceae bacteria isolated from mouse intestines, and an emended description of the family Atopobiaceae.</title>
        <authorList>
            <person name="Morinaga K."/>
            <person name="Kusada H."/>
            <person name="Sakamoto S."/>
            <person name="Murakami T."/>
            <person name="Toyoda A."/>
            <person name="Mori H."/>
            <person name="Meng X.Y."/>
            <person name="Takashino M."/>
            <person name="Murotomi K."/>
            <person name="Tamaki H."/>
        </authorList>
    </citation>
    <scope>NUCLEOTIDE SEQUENCE</scope>
    <source>
        <strain evidence="6">OPF53</strain>
    </source>
</reference>
<dbReference type="PANTHER" id="PTHR30204">
    <property type="entry name" value="REDOX-CYCLING DRUG-SENSING TRANSCRIPTIONAL ACTIVATOR SOXR"/>
    <property type="match status" value="1"/>
</dbReference>
<dbReference type="PROSITE" id="PS50937">
    <property type="entry name" value="HTH_MERR_2"/>
    <property type="match status" value="1"/>
</dbReference>
<evidence type="ECO:0000256" key="2">
    <source>
        <dbReference type="ARBA" id="ARBA00023125"/>
    </source>
</evidence>
<evidence type="ECO:0000256" key="1">
    <source>
        <dbReference type="ARBA" id="ARBA00023015"/>
    </source>
</evidence>
<proteinExistence type="predicted"/>
<dbReference type="PRINTS" id="PR00040">
    <property type="entry name" value="HTHMERR"/>
</dbReference>
<dbReference type="Gene3D" id="1.10.1660.10">
    <property type="match status" value="1"/>
</dbReference>
<protein>
    <submittedName>
        <fullName evidence="6">MerR family transcriptional regulator</fullName>
    </submittedName>
</protein>
<dbReference type="InterPro" id="IPR009061">
    <property type="entry name" value="DNA-bd_dom_put_sf"/>
</dbReference>
<dbReference type="CDD" id="cd01106">
    <property type="entry name" value="HTH_TipAL-Mta"/>
    <property type="match status" value="1"/>
</dbReference>
<name>A0AAV5B1K7_9ACTN</name>
<evidence type="ECO:0000313" key="7">
    <source>
        <dbReference type="Proteomes" id="UP001055025"/>
    </source>
</evidence>
<evidence type="ECO:0000259" key="5">
    <source>
        <dbReference type="PROSITE" id="PS50937"/>
    </source>
</evidence>
<feature type="domain" description="HTH merR-type" evidence="5">
    <location>
        <begin position="8"/>
        <end position="76"/>
    </location>
</feature>
<dbReference type="InterPro" id="IPR047057">
    <property type="entry name" value="MerR_fam"/>
</dbReference>
<dbReference type="GO" id="GO:0003677">
    <property type="term" value="F:DNA binding"/>
    <property type="evidence" value="ECO:0007669"/>
    <property type="project" value="UniProtKB-KW"/>
</dbReference>
<dbReference type="SUPFAM" id="SSF89082">
    <property type="entry name" value="Antibiotic binding domain of TipA-like multidrug resistance regulators"/>
    <property type="match status" value="1"/>
</dbReference>
<keyword evidence="3" id="KW-0010">Activator</keyword>
<organism evidence="6 7">
    <name type="scientific">Granulimonas faecalis</name>
    <dbReference type="NCBI Taxonomy" id="2894155"/>
    <lineage>
        <taxon>Bacteria</taxon>
        <taxon>Bacillati</taxon>
        <taxon>Actinomycetota</taxon>
        <taxon>Coriobacteriia</taxon>
        <taxon>Coriobacteriales</taxon>
        <taxon>Kribbibacteriaceae</taxon>
        <taxon>Granulimonas</taxon>
    </lineage>
</organism>
<evidence type="ECO:0000256" key="4">
    <source>
        <dbReference type="ARBA" id="ARBA00023163"/>
    </source>
</evidence>
<dbReference type="EMBL" id="BQKC01000001">
    <property type="protein sequence ID" value="GJM54744.1"/>
    <property type="molecule type" value="Genomic_DNA"/>
</dbReference>
<evidence type="ECO:0000313" key="6">
    <source>
        <dbReference type="EMBL" id="GJM54744.1"/>
    </source>
</evidence>
<dbReference type="InterPro" id="IPR012925">
    <property type="entry name" value="TipAS_dom"/>
</dbReference>
<dbReference type="RefSeq" id="WP_265590561.1">
    <property type="nucleotide sequence ID" value="NZ_BQKC01000001.1"/>
</dbReference>
<dbReference type="InterPro" id="IPR000551">
    <property type="entry name" value="MerR-type_HTH_dom"/>
</dbReference>
<dbReference type="AlphaFoldDB" id="A0AAV5B1K7"/>
<evidence type="ECO:0000256" key="3">
    <source>
        <dbReference type="ARBA" id="ARBA00023159"/>
    </source>
</evidence>
<sequence length="259" mass="29005">MGVPVDRTYTTKELADLAGVSSRTLRYYDQIGLLVPARAANGYRVYNAADMHRLQHILLLRSCGVPLESIEDALDRSDFDLASMLQEHLTLLCRQRKELDETIAAARIAVAGLEAFGKMDDKERFERIKKQSVADFENEYGQEARSLYGDAAIDEANERMLGMSKTAWDAKEELEHRIKDNLIVAMATGDPASPESRLVAGMHAQWIKVHWGEGAYTPEAHRSLAQGYLTDPRFVEYYDGACGDGATEFLCRIIEANIE</sequence>
<dbReference type="Proteomes" id="UP001055025">
    <property type="component" value="Unassembled WGS sequence"/>
</dbReference>
<dbReference type="GO" id="GO:0003700">
    <property type="term" value="F:DNA-binding transcription factor activity"/>
    <property type="evidence" value="ECO:0007669"/>
    <property type="project" value="InterPro"/>
</dbReference>
<dbReference type="Pfam" id="PF13411">
    <property type="entry name" value="MerR_1"/>
    <property type="match status" value="1"/>
</dbReference>
<dbReference type="SUPFAM" id="SSF46955">
    <property type="entry name" value="Putative DNA-binding domain"/>
    <property type="match status" value="1"/>
</dbReference>